<proteinExistence type="predicted"/>
<dbReference type="EMBL" id="FSRL01000002">
    <property type="protein sequence ID" value="SIO29891.1"/>
    <property type="molecule type" value="Genomic_DNA"/>
</dbReference>
<protein>
    <submittedName>
        <fullName evidence="1">Uncharacterized protein</fullName>
    </submittedName>
</protein>
<dbReference type="RefSeq" id="WP_074257881.1">
    <property type="nucleotide sequence ID" value="NZ_FSRL01000002.1"/>
</dbReference>
<organism evidence="1 2">
    <name type="scientific">Vannielia litorea</name>
    <dbReference type="NCBI Taxonomy" id="1217970"/>
    <lineage>
        <taxon>Bacteria</taxon>
        <taxon>Pseudomonadati</taxon>
        <taxon>Pseudomonadota</taxon>
        <taxon>Alphaproteobacteria</taxon>
        <taxon>Rhodobacterales</taxon>
        <taxon>Paracoccaceae</taxon>
        <taxon>Vannielia</taxon>
    </lineage>
</organism>
<gene>
    <name evidence="1" type="ORF">SAMN05444002_3718</name>
</gene>
<name>A0A1N6ID47_9RHOB</name>
<accession>A0A1N6ID47</accession>
<evidence type="ECO:0000313" key="2">
    <source>
        <dbReference type="Proteomes" id="UP000184932"/>
    </source>
</evidence>
<sequence>MTRIETVVEACQQLLPNDRLDEFLALVGELTPVEEEKEGAITYLFLPEVSVLLTPRGDGTLKSVTYEEGFPGEINGIRIGMTGDEVEAKLGPVDRLWPMPHPDYVLIWDSPHFFRVDLDRETEQVKKMYR</sequence>
<dbReference type="STRING" id="1217970.SAMN05444002_3718"/>
<evidence type="ECO:0000313" key="1">
    <source>
        <dbReference type="EMBL" id="SIO29891.1"/>
    </source>
</evidence>
<keyword evidence="2" id="KW-1185">Reference proteome</keyword>
<reference evidence="2" key="1">
    <citation type="submission" date="2016-11" db="EMBL/GenBank/DDBJ databases">
        <authorList>
            <person name="Varghese N."/>
            <person name="Submissions S."/>
        </authorList>
    </citation>
    <scope>NUCLEOTIDE SEQUENCE [LARGE SCALE GENOMIC DNA]</scope>
    <source>
        <strain evidence="2">DSM 29440</strain>
    </source>
</reference>
<dbReference type="AlphaFoldDB" id="A0A1N6ID47"/>
<dbReference type="Proteomes" id="UP000184932">
    <property type="component" value="Unassembled WGS sequence"/>
</dbReference>